<dbReference type="EMBL" id="AJXU01000051">
    <property type="protein sequence ID" value="EIL88524.1"/>
    <property type="molecule type" value="Genomic_DNA"/>
</dbReference>
<feature type="domain" description="Cyanophage baseplate Pam3 plug gp18" evidence="2">
    <location>
        <begin position="2"/>
        <end position="75"/>
    </location>
</feature>
<sequence>MAVSWREPFGWFMDIALIDGTMLVAGVPLVTGVDLLAQYVYLGIPGKLVVLSDGNPFAAPTFDNLGASAHLYYVTDDA</sequence>
<keyword evidence="1" id="KW-1133">Transmembrane helix</keyword>
<evidence type="ECO:0000313" key="3">
    <source>
        <dbReference type="EMBL" id="EIL88524.1"/>
    </source>
</evidence>
<dbReference type="PATRIC" id="fig|1163408.3.peg.2504"/>
<evidence type="ECO:0000259" key="2">
    <source>
        <dbReference type="Pfam" id="PF22479"/>
    </source>
</evidence>
<dbReference type="Pfam" id="PF22479">
    <property type="entry name" value="Pam3_gp18"/>
    <property type="match status" value="1"/>
</dbReference>
<dbReference type="InterPro" id="IPR054252">
    <property type="entry name" value="Pam3_gp18"/>
</dbReference>
<organism evidence="3 4">
    <name type="scientific">Rhodanobacter fulvus Jip2</name>
    <dbReference type="NCBI Taxonomy" id="1163408"/>
    <lineage>
        <taxon>Bacteria</taxon>
        <taxon>Pseudomonadati</taxon>
        <taxon>Pseudomonadota</taxon>
        <taxon>Gammaproteobacteria</taxon>
        <taxon>Lysobacterales</taxon>
        <taxon>Rhodanobacteraceae</taxon>
        <taxon>Rhodanobacter</taxon>
    </lineage>
</organism>
<keyword evidence="1" id="KW-0472">Membrane</keyword>
<keyword evidence="1" id="KW-0812">Transmembrane</keyword>
<dbReference type="AlphaFoldDB" id="I4VMT3"/>
<dbReference type="STRING" id="1163408.UU9_12273"/>
<feature type="transmembrane region" description="Helical" evidence="1">
    <location>
        <begin position="20"/>
        <end position="42"/>
    </location>
</feature>
<evidence type="ECO:0000313" key="4">
    <source>
        <dbReference type="Proteomes" id="UP000004210"/>
    </source>
</evidence>
<accession>I4VMT3</accession>
<evidence type="ECO:0000256" key="1">
    <source>
        <dbReference type="SAM" id="Phobius"/>
    </source>
</evidence>
<proteinExistence type="predicted"/>
<dbReference type="Proteomes" id="UP000004210">
    <property type="component" value="Unassembled WGS sequence"/>
</dbReference>
<dbReference type="eggNOG" id="ENOG5031BDF">
    <property type="taxonomic scope" value="Bacteria"/>
</dbReference>
<reference evidence="3 4" key="1">
    <citation type="journal article" date="2012" name="J. Bacteriol.">
        <title>Genome sequences for six rhodanobacter strains, isolated from soils and the terrestrial subsurface, with variable denitrification capabilities.</title>
        <authorList>
            <person name="Kostka J.E."/>
            <person name="Green S.J."/>
            <person name="Rishishwar L."/>
            <person name="Prakash O."/>
            <person name="Katz L.S."/>
            <person name="Marino-Ramirez L."/>
            <person name="Jordan I.K."/>
            <person name="Munk C."/>
            <person name="Ivanova N."/>
            <person name="Mikhailova N."/>
            <person name="Watson D.B."/>
            <person name="Brown S.D."/>
            <person name="Palumbo A.V."/>
            <person name="Brooks S.C."/>
        </authorList>
    </citation>
    <scope>NUCLEOTIDE SEQUENCE [LARGE SCALE GENOMIC DNA]</scope>
    <source>
        <strain evidence="4">Jip2T</strain>
    </source>
</reference>
<gene>
    <name evidence="3" type="ORF">UU9_12273</name>
</gene>
<keyword evidence="4" id="KW-1185">Reference proteome</keyword>
<protein>
    <recommendedName>
        <fullName evidence="2">Cyanophage baseplate Pam3 plug gp18 domain-containing protein</fullName>
    </recommendedName>
</protein>
<name>I4VMT3_9GAMM</name>
<comment type="caution">
    <text evidence="3">The sequence shown here is derived from an EMBL/GenBank/DDBJ whole genome shotgun (WGS) entry which is preliminary data.</text>
</comment>